<dbReference type="RefSeq" id="WP_298403355.1">
    <property type="nucleotide sequence ID" value="NZ_JBFSHR010000085.1"/>
</dbReference>
<accession>A0ABV3Y5E1</accession>
<protein>
    <submittedName>
        <fullName evidence="1">Uncharacterized protein</fullName>
    </submittedName>
</protein>
<organism evidence="1 2">
    <name type="scientific">Ferrimicrobium acidiphilum</name>
    <dbReference type="NCBI Taxonomy" id="121039"/>
    <lineage>
        <taxon>Bacteria</taxon>
        <taxon>Bacillati</taxon>
        <taxon>Actinomycetota</taxon>
        <taxon>Acidimicrobiia</taxon>
        <taxon>Acidimicrobiales</taxon>
        <taxon>Acidimicrobiaceae</taxon>
        <taxon>Ferrimicrobium</taxon>
    </lineage>
</organism>
<sequence length="221" mass="24582">MVDLITADRTRTSSTTEVPTNVSRTRTIDELVEDVGHLRNATRLLGDDVAEASRRVSEVHHQAFQAQLNSKARDMAKRPATEMLDELAGRGFAWRDIARLVGVSVPAVRRWRQGESPTGPHLLAIARLFAFIEILRVDHLISDAAAWLEIPLVPEAPMTGIDMAVDGNLEDLLDLVTGHETPEAALDRWQPGWRERSFSEFEIFEAADGELGLRPISRGDD</sequence>
<reference evidence="1 2" key="1">
    <citation type="submission" date="2024-07" db="EMBL/GenBank/DDBJ databases">
        <title>Draft Genome Sequence of Ferrimicrobium acidiphilum Strain YE2023, Isolated from a Pulp of Bioleach Reactor.</title>
        <authorList>
            <person name="Elkina Y.A."/>
            <person name="Bulaeva A.G."/>
            <person name="Beletsky A.V."/>
            <person name="Mardanov A.V."/>
        </authorList>
    </citation>
    <scope>NUCLEOTIDE SEQUENCE [LARGE SCALE GENOMIC DNA]</scope>
    <source>
        <strain evidence="1 2">YE2023</strain>
    </source>
</reference>
<dbReference type="Proteomes" id="UP001560267">
    <property type="component" value="Unassembled WGS sequence"/>
</dbReference>
<evidence type="ECO:0000313" key="2">
    <source>
        <dbReference type="Proteomes" id="UP001560267"/>
    </source>
</evidence>
<name>A0ABV3Y5E1_9ACTN</name>
<comment type="caution">
    <text evidence="1">The sequence shown here is derived from an EMBL/GenBank/DDBJ whole genome shotgun (WGS) entry which is preliminary data.</text>
</comment>
<evidence type="ECO:0000313" key="1">
    <source>
        <dbReference type="EMBL" id="MEX6430791.1"/>
    </source>
</evidence>
<gene>
    <name evidence="1" type="ORF">AB6A68_13240</name>
</gene>
<proteinExistence type="predicted"/>
<dbReference type="EMBL" id="JBFSHR010000085">
    <property type="protein sequence ID" value="MEX6430791.1"/>
    <property type="molecule type" value="Genomic_DNA"/>
</dbReference>
<keyword evidence="2" id="KW-1185">Reference proteome</keyword>